<gene>
    <name evidence="9" type="ORF">ACFSB2_13530</name>
</gene>
<evidence type="ECO:0000256" key="1">
    <source>
        <dbReference type="ARBA" id="ARBA00004651"/>
    </source>
</evidence>
<keyword evidence="3" id="KW-1003">Cell membrane</keyword>
<dbReference type="InterPro" id="IPR020846">
    <property type="entry name" value="MFS_dom"/>
</dbReference>
<feature type="transmembrane region" description="Helical" evidence="7">
    <location>
        <begin position="79"/>
        <end position="101"/>
    </location>
</feature>
<dbReference type="InterPro" id="IPR001958">
    <property type="entry name" value="Tet-R_TetA/multi-R_MdtG-like"/>
</dbReference>
<organism evidence="9 10">
    <name type="scientific">Alicyclobacillus fodiniaquatilis</name>
    <dbReference type="NCBI Taxonomy" id="1661150"/>
    <lineage>
        <taxon>Bacteria</taxon>
        <taxon>Bacillati</taxon>
        <taxon>Bacillota</taxon>
        <taxon>Bacilli</taxon>
        <taxon>Bacillales</taxon>
        <taxon>Alicyclobacillaceae</taxon>
        <taxon>Alicyclobacillus</taxon>
    </lineage>
</organism>
<dbReference type="InterPro" id="IPR011701">
    <property type="entry name" value="MFS"/>
</dbReference>
<feature type="transmembrane region" description="Helical" evidence="7">
    <location>
        <begin position="54"/>
        <end position="73"/>
    </location>
</feature>
<dbReference type="PRINTS" id="PR01035">
    <property type="entry name" value="TCRTETA"/>
</dbReference>
<dbReference type="PANTHER" id="PTHR43414:SF6">
    <property type="entry name" value="MULTIDRUG RESISTANCE PROTEIN MDTG"/>
    <property type="match status" value="1"/>
</dbReference>
<evidence type="ECO:0000256" key="4">
    <source>
        <dbReference type="ARBA" id="ARBA00022692"/>
    </source>
</evidence>
<reference evidence="10" key="1">
    <citation type="journal article" date="2019" name="Int. J. Syst. Evol. Microbiol.">
        <title>The Global Catalogue of Microorganisms (GCM) 10K type strain sequencing project: providing services to taxonomists for standard genome sequencing and annotation.</title>
        <authorList>
            <consortium name="The Broad Institute Genomics Platform"/>
            <consortium name="The Broad Institute Genome Sequencing Center for Infectious Disease"/>
            <person name="Wu L."/>
            <person name="Ma J."/>
        </authorList>
    </citation>
    <scope>NUCLEOTIDE SEQUENCE [LARGE SCALE GENOMIC DNA]</scope>
    <source>
        <strain evidence="10">CGMCC 1.12286</strain>
    </source>
</reference>
<accession>A0ABW4JH83</accession>
<comment type="caution">
    <text evidence="9">The sequence shown here is derived from an EMBL/GenBank/DDBJ whole genome shotgun (WGS) entry which is preliminary data.</text>
</comment>
<keyword evidence="4 7" id="KW-0812">Transmembrane</keyword>
<dbReference type="InterPro" id="IPR036259">
    <property type="entry name" value="MFS_trans_sf"/>
</dbReference>
<dbReference type="RefSeq" id="WP_377943835.1">
    <property type="nucleotide sequence ID" value="NZ_JBHUCX010000035.1"/>
</dbReference>
<feature type="transmembrane region" description="Helical" evidence="7">
    <location>
        <begin position="132"/>
        <end position="151"/>
    </location>
</feature>
<evidence type="ECO:0000313" key="10">
    <source>
        <dbReference type="Proteomes" id="UP001597079"/>
    </source>
</evidence>
<sequence length="253" mass="28063">MSPFLPLYLIQLGVHPIARVDVWSGLLSSCSPLIAAFTSPIWGSMADRFGRKAMVLRSSIAISIFTLLMGLSQNVWELFILRTAMGMFSGFSASAIALVATQVEDKRLGYALGWLSTGQLVGSLIGPLFGGALQIGLATTASFFLDLRHLCHRRFHHRVYRQRKPKQILAKFPPKQRPDLETTRTTSLHSRTRRHVCRAPAGAICNAGGTTCGHVVCARHGRQHGLFGNLSWICFFCDRDWRFDCISIFGEAQ</sequence>
<dbReference type="SUPFAM" id="SSF103473">
    <property type="entry name" value="MFS general substrate transporter"/>
    <property type="match status" value="1"/>
</dbReference>
<evidence type="ECO:0000313" key="9">
    <source>
        <dbReference type="EMBL" id="MFD1675717.1"/>
    </source>
</evidence>
<evidence type="ECO:0000256" key="7">
    <source>
        <dbReference type="SAM" id="Phobius"/>
    </source>
</evidence>
<feature type="domain" description="Major facilitator superfamily (MFS) profile" evidence="8">
    <location>
        <begin position="1"/>
        <end position="253"/>
    </location>
</feature>
<keyword evidence="2" id="KW-0813">Transport</keyword>
<dbReference type="Gene3D" id="1.20.1250.20">
    <property type="entry name" value="MFS general substrate transporter like domains"/>
    <property type="match status" value="1"/>
</dbReference>
<keyword evidence="10" id="KW-1185">Reference proteome</keyword>
<evidence type="ECO:0000256" key="2">
    <source>
        <dbReference type="ARBA" id="ARBA00022448"/>
    </source>
</evidence>
<dbReference type="EMBL" id="JBHUCX010000035">
    <property type="protein sequence ID" value="MFD1675717.1"/>
    <property type="molecule type" value="Genomic_DNA"/>
</dbReference>
<dbReference type="Pfam" id="PF07690">
    <property type="entry name" value="MFS_1"/>
    <property type="match status" value="1"/>
</dbReference>
<evidence type="ECO:0000256" key="6">
    <source>
        <dbReference type="ARBA" id="ARBA00023136"/>
    </source>
</evidence>
<evidence type="ECO:0000256" key="3">
    <source>
        <dbReference type="ARBA" id="ARBA00022475"/>
    </source>
</evidence>
<name>A0ABW4JH83_9BACL</name>
<dbReference type="PANTHER" id="PTHR43414">
    <property type="entry name" value="MULTIDRUG RESISTANCE PROTEIN MDTG"/>
    <property type="match status" value="1"/>
</dbReference>
<protein>
    <submittedName>
        <fullName evidence="9">MFS transporter</fullName>
    </submittedName>
</protein>
<keyword evidence="5 7" id="KW-1133">Transmembrane helix</keyword>
<evidence type="ECO:0000256" key="5">
    <source>
        <dbReference type="ARBA" id="ARBA00022989"/>
    </source>
</evidence>
<dbReference type="PROSITE" id="PS50850">
    <property type="entry name" value="MFS"/>
    <property type="match status" value="1"/>
</dbReference>
<comment type="subcellular location">
    <subcellularLocation>
        <location evidence="1">Cell membrane</location>
        <topology evidence="1">Multi-pass membrane protein</topology>
    </subcellularLocation>
</comment>
<evidence type="ECO:0000259" key="8">
    <source>
        <dbReference type="PROSITE" id="PS50850"/>
    </source>
</evidence>
<dbReference type="Proteomes" id="UP001597079">
    <property type="component" value="Unassembled WGS sequence"/>
</dbReference>
<keyword evidence="6 7" id="KW-0472">Membrane</keyword>
<proteinExistence type="predicted"/>